<dbReference type="Proteomes" id="UP000070444">
    <property type="component" value="Unassembled WGS sequence"/>
</dbReference>
<proteinExistence type="predicted"/>
<reference evidence="1 2" key="1">
    <citation type="journal article" date="2015" name="Genome Biol. Evol.">
        <title>Phylogenomic analyses indicate that early fungi evolved digesting cell walls of algal ancestors of land plants.</title>
        <authorList>
            <person name="Chang Y."/>
            <person name="Wang S."/>
            <person name="Sekimoto S."/>
            <person name="Aerts A.L."/>
            <person name="Choi C."/>
            <person name="Clum A."/>
            <person name="LaButti K.M."/>
            <person name="Lindquist E.A."/>
            <person name="Yee Ngan C."/>
            <person name="Ohm R.A."/>
            <person name="Salamov A.A."/>
            <person name="Grigoriev I.V."/>
            <person name="Spatafora J.W."/>
            <person name="Berbee M.L."/>
        </authorList>
    </citation>
    <scope>NUCLEOTIDE SEQUENCE [LARGE SCALE GENOMIC DNA]</scope>
    <source>
        <strain evidence="1 2">NRRL 28638</strain>
    </source>
</reference>
<name>A0A137PCQ4_CONC2</name>
<protein>
    <submittedName>
        <fullName evidence="1">Uncharacterized protein</fullName>
    </submittedName>
</protein>
<sequence length="143" mass="16666">MNPIILSILTSTISAWQAIFEIYNQRRPLDFYRSYYIKVISDMGGTADTYCDTFFSNYLTCDVRKPKKSNQGGYTINNLECIANNCHFIINTENVNFHIEVNCMKAFDMESPVDAMDTKKEECRSERNFKLFEGGRVEYEDML</sequence>
<evidence type="ECO:0000313" key="1">
    <source>
        <dbReference type="EMBL" id="KXN72755.1"/>
    </source>
</evidence>
<gene>
    <name evidence="1" type="ORF">CONCODRAFT_4360</name>
</gene>
<organism evidence="1 2">
    <name type="scientific">Conidiobolus coronatus (strain ATCC 28846 / CBS 209.66 / NRRL 28638)</name>
    <name type="common">Delacroixia coronata</name>
    <dbReference type="NCBI Taxonomy" id="796925"/>
    <lineage>
        <taxon>Eukaryota</taxon>
        <taxon>Fungi</taxon>
        <taxon>Fungi incertae sedis</taxon>
        <taxon>Zoopagomycota</taxon>
        <taxon>Entomophthoromycotina</taxon>
        <taxon>Entomophthoromycetes</taxon>
        <taxon>Entomophthorales</taxon>
        <taxon>Ancylistaceae</taxon>
        <taxon>Conidiobolus</taxon>
    </lineage>
</organism>
<keyword evidence="2" id="KW-1185">Reference proteome</keyword>
<accession>A0A137PCQ4</accession>
<evidence type="ECO:0000313" key="2">
    <source>
        <dbReference type="Proteomes" id="UP000070444"/>
    </source>
</evidence>
<dbReference type="AlphaFoldDB" id="A0A137PCQ4"/>
<dbReference type="EMBL" id="KQ964447">
    <property type="protein sequence ID" value="KXN72755.1"/>
    <property type="molecule type" value="Genomic_DNA"/>
</dbReference>